<dbReference type="InterPro" id="IPR030823">
    <property type="entry name" value="IolE/MocC"/>
</dbReference>
<dbReference type="PANTHER" id="PTHR12110:SF41">
    <property type="entry name" value="INOSOSE DEHYDRATASE"/>
    <property type="match status" value="1"/>
</dbReference>
<dbReference type="KEGG" id="gai:IMCC3135_16510"/>
<dbReference type="GO" id="GO:0050114">
    <property type="term" value="F:myo-inosose-2 dehydratase activity"/>
    <property type="evidence" value="ECO:0007669"/>
    <property type="project" value="UniProtKB-EC"/>
</dbReference>
<dbReference type="RefSeq" id="WP_088918586.1">
    <property type="nucleotide sequence ID" value="NZ_CP018632.1"/>
</dbReference>
<dbReference type="InterPro" id="IPR013022">
    <property type="entry name" value="Xyl_isomerase-like_TIM-brl"/>
</dbReference>
<evidence type="ECO:0000259" key="1">
    <source>
        <dbReference type="Pfam" id="PF01261"/>
    </source>
</evidence>
<organism evidence="2 3">
    <name type="scientific">Granulosicoccus antarcticus IMCC3135</name>
    <dbReference type="NCBI Taxonomy" id="1192854"/>
    <lineage>
        <taxon>Bacteria</taxon>
        <taxon>Pseudomonadati</taxon>
        <taxon>Pseudomonadota</taxon>
        <taxon>Gammaproteobacteria</taxon>
        <taxon>Chromatiales</taxon>
        <taxon>Granulosicoccaceae</taxon>
        <taxon>Granulosicoccus</taxon>
    </lineage>
</organism>
<feature type="domain" description="Xylose isomerase-like TIM barrel" evidence="1">
    <location>
        <begin position="30"/>
        <end position="275"/>
    </location>
</feature>
<dbReference type="OrthoDB" id="9804047at2"/>
<reference evidence="2 3" key="1">
    <citation type="submission" date="2016-12" db="EMBL/GenBank/DDBJ databases">
        <authorList>
            <person name="Song W.-J."/>
            <person name="Kurnit D.M."/>
        </authorList>
    </citation>
    <scope>NUCLEOTIDE SEQUENCE [LARGE SCALE GENOMIC DNA]</scope>
    <source>
        <strain evidence="2 3">IMCC3135</strain>
    </source>
</reference>
<proteinExistence type="predicted"/>
<evidence type="ECO:0000313" key="2">
    <source>
        <dbReference type="EMBL" id="ASJ73384.1"/>
    </source>
</evidence>
<dbReference type="Proteomes" id="UP000250079">
    <property type="component" value="Chromosome"/>
</dbReference>
<dbReference type="EC" id="4.2.1.44" evidence="2"/>
<sequence length="309" mass="34390">MSIQIGISPISWQNDDLPELTAAYTMEQALQEARKIGYTGVERGRRMPQDTEGLRTYLANNQLALCGGWCSGNLMNSSVAEEKQLISQQVEQFVALGSPCIVYAECSNTVQGNQSVAVNDRPKLTRDDITRYAAKLSELASWTASQGLVLAYHHHMGSMIEDQDDVDWLMEDSSDDVTLLFDTGHLHFGGADVLRTLDTWGHRVRHVHFKDVREDVMQRARRENMSFLDAVIAGVFTVPGDPQGCIDFQGVTDALQKQDYAGWIVVEAEQDPAKAPPYEYASMGYDHIVKICQQSGLMINTNKQGLESI</sequence>
<gene>
    <name evidence="2" type="primary">iolE_1</name>
    <name evidence="2" type="ORF">IMCC3135_16510</name>
</gene>
<evidence type="ECO:0000313" key="3">
    <source>
        <dbReference type="Proteomes" id="UP000250079"/>
    </source>
</evidence>
<dbReference type="Pfam" id="PF01261">
    <property type="entry name" value="AP_endonuc_2"/>
    <property type="match status" value="1"/>
</dbReference>
<accession>A0A2Z2P1E2</accession>
<dbReference type="AlphaFoldDB" id="A0A2Z2P1E2"/>
<dbReference type="PANTHER" id="PTHR12110">
    <property type="entry name" value="HYDROXYPYRUVATE ISOMERASE"/>
    <property type="match status" value="1"/>
</dbReference>
<dbReference type="InterPro" id="IPR036237">
    <property type="entry name" value="Xyl_isomerase-like_sf"/>
</dbReference>
<dbReference type="SUPFAM" id="SSF51658">
    <property type="entry name" value="Xylose isomerase-like"/>
    <property type="match status" value="1"/>
</dbReference>
<dbReference type="EMBL" id="CP018632">
    <property type="protein sequence ID" value="ASJ73384.1"/>
    <property type="molecule type" value="Genomic_DNA"/>
</dbReference>
<dbReference type="Gene3D" id="3.20.20.150">
    <property type="entry name" value="Divalent-metal-dependent TIM barrel enzymes"/>
    <property type="match status" value="1"/>
</dbReference>
<dbReference type="InterPro" id="IPR050312">
    <property type="entry name" value="IolE/XylAMocC-like"/>
</dbReference>
<keyword evidence="2" id="KW-0456">Lyase</keyword>
<keyword evidence="3" id="KW-1185">Reference proteome</keyword>
<dbReference type="NCBIfam" id="TIGR04379">
    <property type="entry name" value="myo_inos_iolE"/>
    <property type="match status" value="1"/>
</dbReference>
<name>A0A2Z2P1E2_9GAMM</name>
<protein>
    <submittedName>
        <fullName evidence="2">Inosose dehydratase</fullName>
        <ecNumber evidence="2">4.2.1.44</ecNumber>
    </submittedName>
</protein>